<dbReference type="InParanoid" id="A0A5J5EG73"/>
<sequence length="597" mass="64752">MSHWSAISCVLRGTTCTAYDYVIVGGGLSGLVVSNRLTEDPKKTVLVIEAGVLIPDDKEEQVLVPALIGATGKTYDWNITTQPIPGLNNRTFPVSSAKVVGGGTVINGMFFDRGSMWDYDSWELLGNEGWNWEGLEPYFKKSETYTPPPPESGIEYDPTTHGFSGPVHVSYPNFLYPQLKSIMKAWQDFGIPIPRDGNNGNAIGGFWVPNSLDPRDETRSFAKTAYHDVSKKRSNYHLIAGRQVTKILFDSNKRATGVIVLSLALFQAGPSGKPHQVNANAEVILAAGAVHTPKLLQLSGIGPAALLKQHGIPILNELPGVGSNFQDHPTVFLNYNVTIEPFPTRSKLISNATFNAEMIALYRANRTGPYTVSSGNTASFLPLPLIAPDSYRNLLDAAEKEGNYLDQGVPPEVIKGFEKQKTILLETFGTMHAGVDEFIVSFNVAPLVALQKPLSRGYIEIASTNPFDDPIVEYRALSNPLDVHIMVAALEYGRAFMASPGMALFSPIETTTAGMTAEELEAYVRATGTPTFSHPSCTCPMMPLEIGGCVDEKLRVHGVKGLRIVDASVFPLIPATHLMSSVYAVAERAADIIKGLV</sequence>
<dbReference type="InterPro" id="IPR012132">
    <property type="entry name" value="GMC_OxRdtase"/>
</dbReference>
<feature type="binding site" evidence="3">
    <location>
        <position position="99"/>
    </location>
    <ligand>
        <name>FAD</name>
        <dbReference type="ChEBI" id="CHEBI:57692"/>
    </ligand>
</feature>
<comment type="caution">
    <text evidence="7">The sequence shown here is derived from an EMBL/GenBank/DDBJ whole genome shotgun (WGS) entry which is preliminary data.</text>
</comment>
<dbReference type="PROSITE" id="PS00624">
    <property type="entry name" value="GMC_OXRED_2"/>
    <property type="match status" value="1"/>
</dbReference>
<name>A0A5J5EG73_9PEZI</name>
<feature type="active site" description="Proton donor" evidence="2">
    <location>
        <position position="534"/>
    </location>
</feature>
<dbReference type="InterPro" id="IPR007867">
    <property type="entry name" value="GMC_OxRtase_C"/>
</dbReference>
<feature type="binding site" evidence="3">
    <location>
        <position position="244"/>
    </location>
    <ligand>
        <name>FAD</name>
        <dbReference type="ChEBI" id="CHEBI:57692"/>
    </ligand>
</feature>
<evidence type="ECO:0000256" key="4">
    <source>
        <dbReference type="RuleBase" id="RU003968"/>
    </source>
</evidence>
<dbReference type="AlphaFoldDB" id="A0A5J5EG73"/>
<dbReference type="Proteomes" id="UP000326924">
    <property type="component" value="Unassembled WGS sequence"/>
</dbReference>
<dbReference type="SUPFAM" id="SSF54373">
    <property type="entry name" value="FAD-linked reductases, C-terminal domain"/>
    <property type="match status" value="1"/>
</dbReference>
<dbReference type="GO" id="GO:0050660">
    <property type="term" value="F:flavin adenine dinucleotide binding"/>
    <property type="evidence" value="ECO:0007669"/>
    <property type="project" value="InterPro"/>
</dbReference>
<evidence type="ECO:0000256" key="1">
    <source>
        <dbReference type="ARBA" id="ARBA00010790"/>
    </source>
</evidence>
<dbReference type="Pfam" id="PF05199">
    <property type="entry name" value="GMC_oxred_C"/>
    <property type="match status" value="1"/>
</dbReference>
<feature type="domain" description="Glucose-methanol-choline oxidoreductase N-terminal" evidence="5">
    <location>
        <begin position="97"/>
        <end position="120"/>
    </location>
</feature>
<dbReference type="PIRSF" id="PIRSF000137">
    <property type="entry name" value="Alcohol_oxidase"/>
    <property type="match status" value="1"/>
</dbReference>
<dbReference type="PROSITE" id="PS00623">
    <property type="entry name" value="GMC_OXRED_1"/>
    <property type="match status" value="1"/>
</dbReference>
<evidence type="ECO:0000256" key="2">
    <source>
        <dbReference type="PIRSR" id="PIRSR000137-1"/>
    </source>
</evidence>
<reference evidence="7 8" key="1">
    <citation type="submission" date="2019-09" db="EMBL/GenBank/DDBJ databases">
        <title>Draft genome of the ectomycorrhizal ascomycete Sphaerosporella brunnea.</title>
        <authorList>
            <consortium name="DOE Joint Genome Institute"/>
            <person name="Benucci G.M."/>
            <person name="Marozzi G."/>
            <person name="Antonielli L."/>
            <person name="Sanchez S."/>
            <person name="Marco P."/>
            <person name="Wang X."/>
            <person name="Falini L.B."/>
            <person name="Barry K."/>
            <person name="Haridas S."/>
            <person name="Lipzen A."/>
            <person name="Labutti K."/>
            <person name="Grigoriev I.V."/>
            <person name="Murat C."/>
            <person name="Martin F."/>
            <person name="Albertini E."/>
            <person name="Donnini D."/>
            <person name="Bonito G."/>
        </authorList>
    </citation>
    <scope>NUCLEOTIDE SEQUENCE [LARGE SCALE GENOMIC DNA]</scope>
    <source>
        <strain evidence="7 8">Sb_GMNB300</strain>
    </source>
</reference>
<dbReference type="OrthoDB" id="269227at2759"/>
<keyword evidence="8" id="KW-1185">Reference proteome</keyword>
<dbReference type="PANTHER" id="PTHR11552">
    <property type="entry name" value="GLUCOSE-METHANOL-CHOLINE GMC OXIDOREDUCTASE"/>
    <property type="match status" value="1"/>
</dbReference>
<accession>A0A5J5EG73</accession>
<feature type="domain" description="Glucose-methanol-choline oxidoreductase N-terminal" evidence="6">
    <location>
        <begin position="288"/>
        <end position="302"/>
    </location>
</feature>
<feature type="active site" description="Proton acceptor" evidence="2">
    <location>
        <position position="577"/>
    </location>
</feature>
<dbReference type="InterPro" id="IPR000172">
    <property type="entry name" value="GMC_OxRdtase_N"/>
</dbReference>
<comment type="similarity">
    <text evidence="1 4">Belongs to the GMC oxidoreductase family.</text>
</comment>
<comment type="cofactor">
    <cofactor evidence="3">
        <name>FAD</name>
        <dbReference type="ChEBI" id="CHEBI:57692"/>
    </cofactor>
</comment>
<evidence type="ECO:0000313" key="7">
    <source>
        <dbReference type="EMBL" id="KAA8893946.1"/>
    </source>
</evidence>
<dbReference type="InterPro" id="IPR036188">
    <property type="entry name" value="FAD/NAD-bd_sf"/>
</dbReference>
<evidence type="ECO:0000313" key="8">
    <source>
        <dbReference type="Proteomes" id="UP000326924"/>
    </source>
</evidence>
<proteinExistence type="inferred from homology"/>
<evidence type="ECO:0000256" key="3">
    <source>
        <dbReference type="PIRSR" id="PIRSR000137-2"/>
    </source>
</evidence>
<dbReference type="EMBL" id="VXIS01000387">
    <property type="protein sequence ID" value="KAA8893946.1"/>
    <property type="molecule type" value="Genomic_DNA"/>
</dbReference>
<keyword evidence="3 4" id="KW-0274">FAD</keyword>
<dbReference type="Gene3D" id="3.50.50.60">
    <property type="entry name" value="FAD/NAD(P)-binding domain"/>
    <property type="match status" value="1"/>
</dbReference>
<dbReference type="SUPFAM" id="SSF51905">
    <property type="entry name" value="FAD/NAD(P)-binding domain"/>
    <property type="match status" value="1"/>
</dbReference>
<organism evidence="7 8">
    <name type="scientific">Sphaerosporella brunnea</name>
    <dbReference type="NCBI Taxonomy" id="1250544"/>
    <lineage>
        <taxon>Eukaryota</taxon>
        <taxon>Fungi</taxon>
        <taxon>Dikarya</taxon>
        <taxon>Ascomycota</taxon>
        <taxon>Pezizomycotina</taxon>
        <taxon>Pezizomycetes</taxon>
        <taxon>Pezizales</taxon>
        <taxon>Pyronemataceae</taxon>
        <taxon>Sphaerosporella</taxon>
    </lineage>
</organism>
<dbReference type="GO" id="GO:0016614">
    <property type="term" value="F:oxidoreductase activity, acting on CH-OH group of donors"/>
    <property type="evidence" value="ECO:0007669"/>
    <property type="project" value="InterPro"/>
</dbReference>
<keyword evidence="4" id="KW-0285">Flavoprotein</keyword>
<dbReference type="PANTHER" id="PTHR11552:SF115">
    <property type="entry name" value="DEHYDROGENASE XPTC-RELATED"/>
    <property type="match status" value="1"/>
</dbReference>
<gene>
    <name evidence="7" type="ORF">FN846DRAFT_901129</name>
</gene>
<evidence type="ECO:0000259" key="5">
    <source>
        <dbReference type="PROSITE" id="PS00623"/>
    </source>
</evidence>
<evidence type="ECO:0000259" key="6">
    <source>
        <dbReference type="PROSITE" id="PS00624"/>
    </source>
</evidence>
<dbReference type="GO" id="GO:0044550">
    <property type="term" value="P:secondary metabolite biosynthetic process"/>
    <property type="evidence" value="ECO:0007669"/>
    <property type="project" value="TreeGrafter"/>
</dbReference>
<dbReference type="Gene3D" id="3.30.560.10">
    <property type="entry name" value="Glucose Oxidase, domain 3"/>
    <property type="match status" value="1"/>
</dbReference>
<dbReference type="Pfam" id="PF00732">
    <property type="entry name" value="GMC_oxred_N"/>
    <property type="match status" value="1"/>
</dbReference>
<protein>
    <submittedName>
        <fullName evidence="7">Alcohol oxidase</fullName>
    </submittedName>
</protein>